<feature type="signal peptide" evidence="1">
    <location>
        <begin position="1"/>
        <end position="24"/>
    </location>
</feature>
<comment type="caution">
    <text evidence="2">The sequence shown here is derived from an EMBL/GenBank/DDBJ whole genome shotgun (WGS) entry which is preliminary data.</text>
</comment>
<evidence type="ECO:0000313" key="3">
    <source>
        <dbReference type="Proteomes" id="UP000239263"/>
    </source>
</evidence>
<sequence length="159" mass="18375">MDNMKYNKVFYWMLFALISSNTYAQDENYQFTYQCIDSNIGNENKQDWPSQDDDDDGYDGIVNLSIENNEISIVHNDLFITRKEISNNNVSISSSGRFKVLVSEGRYYSFSLDKNASIYFVNLENVGDEGRGLICKKGVSENQAHEVEDYIRSKLDKKE</sequence>
<organism evidence="2 3">
    <name type="scientific">Aliivibrio sifiae</name>
    <dbReference type="NCBI Taxonomy" id="566293"/>
    <lineage>
        <taxon>Bacteria</taxon>
        <taxon>Pseudomonadati</taxon>
        <taxon>Pseudomonadota</taxon>
        <taxon>Gammaproteobacteria</taxon>
        <taxon>Vibrionales</taxon>
        <taxon>Vibrionaceae</taxon>
        <taxon>Aliivibrio</taxon>
    </lineage>
</organism>
<name>A0A2S7XCN5_9GAMM</name>
<evidence type="ECO:0000256" key="1">
    <source>
        <dbReference type="SAM" id="SignalP"/>
    </source>
</evidence>
<dbReference type="EMBL" id="MSCO01000001">
    <property type="protein sequence ID" value="PQJ89124.1"/>
    <property type="molecule type" value="Genomic_DNA"/>
</dbReference>
<dbReference type="RefSeq" id="WP_105054666.1">
    <property type="nucleotide sequence ID" value="NZ_CAWNRT010000001.1"/>
</dbReference>
<proteinExistence type="predicted"/>
<feature type="chain" id="PRO_5015629439" evidence="1">
    <location>
        <begin position="25"/>
        <end position="159"/>
    </location>
</feature>
<evidence type="ECO:0000313" key="2">
    <source>
        <dbReference type="EMBL" id="PQJ89124.1"/>
    </source>
</evidence>
<dbReference type="AlphaFoldDB" id="A0A2S7XCN5"/>
<dbReference type="Proteomes" id="UP000239263">
    <property type="component" value="Unassembled WGS sequence"/>
</dbReference>
<protein>
    <submittedName>
        <fullName evidence="2">Uncharacterized protein</fullName>
    </submittedName>
</protein>
<gene>
    <name evidence="2" type="ORF">BTO22_05800</name>
</gene>
<accession>A0A2S7XCN5</accession>
<reference evidence="2 3" key="1">
    <citation type="submission" date="2016-12" db="EMBL/GenBank/DDBJ databases">
        <title>Diversity of luminous bacteria.</title>
        <authorList>
            <person name="Yoshizawa S."/>
            <person name="Kogure K."/>
        </authorList>
    </citation>
    <scope>NUCLEOTIDE SEQUENCE [LARGE SCALE GENOMIC DNA]</scope>
    <source>
        <strain evidence="2 3">ATCC 33715</strain>
    </source>
</reference>
<keyword evidence="1" id="KW-0732">Signal</keyword>